<dbReference type="AlphaFoldDB" id="A0ABD1HS62"/>
<evidence type="ECO:0000313" key="1">
    <source>
        <dbReference type="EMBL" id="KAL1559335.1"/>
    </source>
</evidence>
<name>A0ABD1HS62_SALDI</name>
<organism evidence="1 2">
    <name type="scientific">Salvia divinorum</name>
    <name type="common">Maria pastora</name>
    <name type="synonym">Diviner's sage</name>
    <dbReference type="NCBI Taxonomy" id="28513"/>
    <lineage>
        <taxon>Eukaryota</taxon>
        <taxon>Viridiplantae</taxon>
        <taxon>Streptophyta</taxon>
        <taxon>Embryophyta</taxon>
        <taxon>Tracheophyta</taxon>
        <taxon>Spermatophyta</taxon>
        <taxon>Magnoliopsida</taxon>
        <taxon>eudicotyledons</taxon>
        <taxon>Gunneridae</taxon>
        <taxon>Pentapetalae</taxon>
        <taxon>asterids</taxon>
        <taxon>lamiids</taxon>
        <taxon>Lamiales</taxon>
        <taxon>Lamiaceae</taxon>
        <taxon>Nepetoideae</taxon>
        <taxon>Mentheae</taxon>
        <taxon>Salviinae</taxon>
        <taxon>Salvia</taxon>
        <taxon>Salvia subgen. Calosphace</taxon>
    </lineage>
</organism>
<dbReference type="Proteomes" id="UP001567538">
    <property type="component" value="Unassembled WGS sequence"/>
</dbReference>
<comment type="caution">
    <text evidence="1">The sequence shown here is derived from an EMBL/GenBank/DDBJ whole genome shotgun (WGS) entry which is preliminary data.</text>
</comment>
<evidence type="ECO:0000313" key="2">
    <source>
        <dbReference type="Proteomes" id="UP001567538"/>
    </source>
</evidence>
<reference evidence="1 2" key="1">
    <citation type="submission" date="2024-06" db="EMBL/GenBank/DDBJ databases">
        <title>A chromosome level genome sequence of Diviner's sage (Salvia divinorum).</title>
        <authorList>
            <person name="Ford S.A."/>
            <person name="Ro D.-K."/>
            <person name="Ness R.W."/>
            <person name="Phillips M.A."/>
        </authorList>
    </citation>
    <scope>NUCLEOTIDE SEQUENCE [LARGE SCALE GENOMIC DNA]</scope>
    <source>
        <strain evidence="1">SAF-2024a</strain>
        <tissue evidence="1">Leaf</tissue>
    </source>
</reference>
<keyword evidence="2" id="KW-1185">Reference proteome</keyword>
<proteinExistence type="predicted"/>
<protein>
    <submittedName>
        <fullName evidence="1">Uncharacterized protein</fullName>
    </submittedName>
</protein>
<dbReference type="EMBL" id="JBEAFC010000004">
    <property type="protein sequence ID" value="KAL1559335.1"/>
    <property type="molecule type" value="Genomic_DNA"/>
</dbReference>
<gene>
    <name evidence="1" type="ORF">AAHA92_09687</name>
</gene>
<sequence>MNHKSIAQDPSEDATWWPSATLRCTISSTQVPPLMGEVARRPTMSSVDANDKKFITSDELRKQTYPTICGKVYNVTD</sequence>
<accession>A0ABD1HS62</accession>